<feature type="compositionally biased region" description="Polar residues" evidence="1">
    <location>
        <begin position="115"/>
        <end position="124"/>
    </location>
</feature>
<dbReference type="Proteomes" id="UP000318478">
    <property type="component" value="Unassembled WGS sequence"/>
</dbReference>
<proteinExistence type="predicted"/>
<feature type="transmembrane region" description="Helical" evidence="2">
    <location>
        <begin position="295"/>
        <end position="313"/>
    </location>
</feature>
<feature type="transmembrane region" description="Helical" evidence="2">
    <location>
        <begin position="12"/>
        <end position="33"/>
    </location>
</feature>
<keyword evidence="2" id="KW-0812">Transmembrane</keyword>
<keyword evidence="2" id="KW-1133">Transmembrane helix</keyword>
<dbReference type="EMBL" id="SJPO01000002">
    <property type="protein sequence ID" value="TWT78065.1"/>
    <property type="molecule type" value="Genomic_DNA"/>
</dbReference>
<dbReference type="Pfam" id="PF03741">
    <property type="entry name" value="TerC"/>
    <property type="match status" value="1"/>
</dbReference>
<protein>
    <submittedName>
        <fullName evidence="3">Integral membrane protein TerC family protein</fullName>
    </submittedName>
</protein>
<dbReference type="InterPro" id="IPR005496">
    <property type="entry name" value="Integral_membrane_TerC"/>
</dbReference>
<feature type="region of interest" description="Disordered" evidence="1">
    <location>
        <begin position="88"/>
        <end position="132"/>
    </location>
</feature>
<keyword evidence="4" id="KW-1185">Reference proteome</keyword>
<feature type="transmembrane region" description="Helical" evidence="2">
    <location>
        <begin position="224"/>
        <end position="243"/>
    </location>
</feature>
<feature type="transmembrane region" description="Helical" evidence="2">
    <location>
        <begin position="255"/>
        <end position="275"/>
    </location>
</feature>
<dbReference type="GO" id="GO:0016020">
    <property type="term" value="C:membrane"/>
    <property type="evidence" value="ECO:0007669"/>
    <property type="project" value="InterPro"/>
</dbReference>
<dbReference type="OrthoDB" id="9805314at2"/>
<dbReference type="AlphaFoldDB" id="A0A5C5YSY7"/>
<comment type="caution">
    <text evidence="3">The sequence shown here is derived from an EMBL/GenBank/DDBJ whole genome shotgun (WGS) entry which is preliminary data.</text>
</comment>
<evidence type="ECO:0000256" key="2">
    <source>
        <dbReference type="SAM" id="Phobius"/>
    </source>
</evidence>
<reference evidence="3 4" key="1">
    <citation type="submission" date="2019-02" db="EMBL/GenBank/DDBJ databases">
        <title>Deep-cultivation of Planctomycetes and their phenomic and genomic characterization uncovers novel biology.</title>
        <authorList>
            <person name="Wiegand S."/>
            <person name="Jogler M."/>
            <person name="Boedeker C."/>
            <person name="Pinto D."/>
            <person name="Vollmers J."/>
            <person name="Rivas-Marin E."/>
            <person name="Kohn T."/>
            <person name="Peeters S.H."/>
            <person name="Heuer A."/>
            <person name="Rast P."/>
            <person name="Oberbeckmann S."/>
            <person name="Bunk B."/>
            <person name="Jeske O."/>
            <person name="Meyerdierks A."/>
            <person name="Storesund J.E."/>
            <person name="Kallscheuer N."/>
            <person name="Luecker S."/>
            <person name="Lage O.M."/>
            <person name="Pohl T."/>
            <person name="Merkel B.J."/>
            <person name="Hornburger P."/>
            <person name="Mueller R.-W."/>
            <person name="Bruemmer F."/>
            <person name="Labrenz M."/>
            <person name="Spormann A.M."/>
            <person name="Op Den Camp H."/>
            <person name="Overmann J."/>
            <person name="Amann R."/>
            <person name="Jetten M.S.M."/>
            <person name="Mascher T."/>
            <person name="Medema M.H."/>
            <person name="Devos D.P."/>
            <person name="Kaster A.-K."/>
            <person name="Ovreas L."/>
            <person name="Rohde M."/>
            <person name="Galperin M.Y."/>
            <person name="Jogler C."/>
        </authorList>
    </citation>
    <scope>NUCLEOTIDE SEQUENCE [LARGE SCALE GENOMIC DNA]</scope>
    <source>
        <strain evidence="3 4">Pla123a</strain>
    </source>
</reference>
<accession>A0A5C5YSY7</accession>
<evidence type="ECO:0000313" key="3">
    <source>
        <dbReference type="EMBL" id="TWT78065.1"/>
    </source>
</evidence>
<feature type="transmembrane region" description="Helical" evidence="2">
    <location>
        <begin position="147"/>
        <end position="166"/>
    </location>
</feature>
<dbReference type="RefSeq" id="WP_146584305.1">
    <property type="nucleotide sequence ID" value="NZ_SJPO01000002.1"/>
</dbReference>
<organism evidence="3 4">
    <name type="scientific">Posidoniimonas polymericola</name>
    <dbReference type="NCBI Taxonomy" id="2528002"/>
    <lineage>
        <taxon>Bacteria</taxon>
        <taxon>Pseudomonadati</taxon>
        <taxon>Planctomycetota</taxon>
        <taxon>Planctomycetia</taxon>
        <taxon>Pirellulales</taxon>
        <taxon>Lacipirellulaceae</taxon>
        <taxon>Posidoniimonas</taxon>
    </lineage>
</organism>
<gene>
    <name evidence="3" type="ORF">Pla123a_08540</name>
</gene>
<feature type="compositionally biased region" description="Low complexity" evidence="1">
    <location>
        <begin position="88"/>
        <end position="110"/>
    </location>
</feature>
<evidence type="ECO:0000313" key="4">
    <source>
        <dbReference type="Proteomes" id="UP000318478"/>
    </source>
</evidence>
<feature type="transmembrane region" description="Helical" evidence="2">
    <location>
        <begin position="187"/>
        <end position="204"/>
    </location>
</feature>
<feature type="transmembrane region" description="Helical" evidence="2">
    <location>
        <begin position="45"/>
        <end position="69"/>
    </location>
</feature>
<name>A0A5C5YSY7_9BACT</name>
<evidence type="ECO:0000256" key="1">
    <source>
        <dbReference type="SAM" id="MobiDB-lite"/>
    </source>
</evidence>
<sequence>MQEFFSIQGLTTLAMLVLLQAVLGFDNLLYISIESKRAPEDQQSWVRRVGIVMAIFLRIALLLVIMLLIDKVKEPLFKLQLPNPFASASAESGGPAEDPTEAAAVAGQAEEAPHTSRTPATSMAQAAHDAHDGDRPGGASYLFFGEFTLHSIITLFGGAFILYTAVKEVLHLLAVEHIEHGAGGKDSKSVAMVVTMIVIMNLVFSFDSILSAMALTSHFSRAPAFWLMAVAVVLSGVLMIYLADTVSDFLKKNRMYEVLGLFILFIVGVMLLGEGGHLAHLTLFSYHVEPMAKSTFYFTLAVLVVIDIVQGRYRKKLLAQRAGELGEHDHI</sequence>
<keyword evidence="2" id="KW-0472">Membrane</keyword>